<protein>
    <recommendedName>
        <fullName evidence="4">alpha-amylase</fullName>
        <ecNumber evidence="4">3.2.1.1</ecNumber>
    </recommendedName>
</protein>
<proteinExistence type="inferred from homology"/>
<feature type="domain" description="CBM20" evidence="15">
    <location>
        <begin position="517"/>
        <end position="624"/>
    </location>
</feature>
<keyword evidence="5" id="KW-0479">Metal-binding</keyword>
<dbReference type="EC" id="3.2.1.1" evidence="4"/>
<dbReference type="Gene3D" id="2.60.40.1180">
    <property type="entry name" value="Golgi alpha-mannosidase II"/>
    <property type="match status" value="1"/>
</dbReference>
<keyword evidence="9" id="KW-1015">Disulfide bond</keyword>
<evidence type="ECO:0000256" key="4">
    <source>
        <dbReference type="ARBA" id="ARBA00012595"/>
    </source>
</evidence>
<keyword evidence="12" id="KW-0326">Glycosidase</keyword>
<keyword evidence="13" id="KW-0624">Polysaccharide degradation</keyword>
<name>A0ABQ0G0A4_9PEZI</name>
<dbReference type="Gene3D" id="3.20.20.80">
    <property type="entry name" value="Glycosidases"/>
    <property type="match status" value="1"/>
</dbReference>
<dbReference type="InterPro" id="IPR017853">
    <property type="entry name" value="GH"/>
</dbReference>
<dbReference type="Pfam" id="PF00128">
    <property type="entry name" value="Alpha-amylase"/>
    <property type="match status" value="1"/>
</dbReference>
<evidence type="ECO:0000313" key="17">
    <source>
        <dbReference type="Proteomes" id="UP001628179"/>
    </source>
</evidence>
<dbReference type="InterPro" id="IPR013784">
    <property type="entry name" value="Carb-bd-like_fold"/>
</dbReference>
<comment type="caution">
    <text evidence="16">The sequence shown here is derived from an EMBL/GenBank/DDBJ whole genome shotgun (WGS) entry which is preliminary data.</text>
</comment>
<feature type="signal peptide" evidence="14">
    <location>
        <begin position="1"/>
        <end position="22"/>
    </location>
</feature>
<dbReference type="RefSeq" id="XP_070912896.1">
    <property type="nucleotide sequence ID" value="XM_071056795.1"/>
</dbReference>
<keyword evidence="17" id="KW-1185">Reference proteome</keyword>
<dbReference type="Pfam" id="PF00686">
    <property type="entry name" value="CBM_20"/>
    <property type="match status" value="1"/>
</dbReference>
<dbReference type="GeneID" id="98172118"/>
<dbReference type="SMART" id="SM00642">
    <property type="entry name" value="Aamy"/>
    <property type="match status" value="1"/>
</dbReference>
<feature type="chain" id="PRO_5045746651" description="alpha-amylase" evidence="14">
    <location>
        <begin position="23"/>
        <end position="624"/>
    </location>
</feature>
<organism evidence="16 17">
    <name type="scientific">Madurella fahalii</name>
    <dbReference type="NCBI Taxonomy" id="1157608"/>
    <lineage>
        <taxon>Eukaryota</taxon>
        <taxon>Fungi</taxon>
        <taxon>Dikarya</taxon>
        <taxon>Ascomycota</taxon>
        <taxon>Pezizomycotina</taxon>
        <taxon>Sordariomycetes</taxon>
        <taxon>Sordariomycetidae</taxon>
        <taxon>Sordariales</taxon>
        <taxon>Sordariales incertae sedis</taxon>
        <taxon>Madurella</taxon>
    </lineage>
</organism>
<keyword evidence="8" id="KW-0106">Calcium</keyword>
<keyword evidence="7" id="KW-0378">Hydrolase</keyword>
<evidence type="ECO:0000256" key="11">
    <source>
        <dbReference type="ARBA" id="ARBA00023277"/>
    </source>
</evidence>
<evidence type="ECO:0000256" key="1">
    <source>
        <dbReference type="ARBA" id="ARBA00000548"/>
    </source>
</evidence>
<keyword evidence="10" id="KW-0325">Glycoprotein</keyword>
<dbReference type="SUPFAM" id="SSF51011">
    <property type="entry name" value="Glycosyl hydrolase domain"/>
    <property type="match status" value="1"/>
</dbReference>
<dbReference type="Pfam" id="PF09260">
    <property type="entry name" value="A_amylase_dom_C"/>
    <property type="match status" value="1"/>
</dbReference>
<dbReference type="SUPFAM" id="SSF51445">
    <property type="entry name" value="(Trans)glycosidases"/>
    <property type="match status" value="1"/>
</dbReference>
<evidence type="ECO:0000256" key="2">
    <source>
        <dbReference type="ARBA" id="ARBA00001913"/>
    </source>
</evidence>
<accession>A0ABQ0G0A4</accession>
<evidence type="ECO:0000256" key="8">
    <source>
        <dbReference type="ARBA" id="ARBA00022837"/>
    </source>
</evidence>
<comment type="catalytic activity">
    <reaction evidence="1">
        <text>Endohydrolysis of (1-&gt;4)-alpha-D-glucosidic linkages in polysaccharides containing three or more (1-&gt;4)-alpha-linked D-glucose units.</text>
        <dbReference type="EC" id="3.2.1.1"/>
    </reaction>
</comment>
<evidence type="ECO:0000256" key="12">
    <source>
        <dbReference type="ARBA" id="ARBA00023295"/>
    </source>
</evidence>
<keyword evidence="11" id="KW-0119">Carbohydrate metabolism</keyword>
<keyword evidence="6 14" id="KW-0732">Signal</keyword>
<evidence type="ECO:0000256" key="7">
    <source>
        <dbReference type="ARBA" id="ARBA00022801"/>
    </source>
</evidence>
<dbReference type="InterPro" id="IPR013780">
    <property type="entry name" value="Glyco_hydro_b"/>
</dbReference>
<dbReference type="SUPFAM" id="SSF49452">
    <property type="entry name" value="Starch-binding domain-like"/>
    <property type="match status" value="1"/>
</dbReference>
<dbReference type="CDD" id="cd05811">
    <property type="entry name" value="CBM20_glucoamylase"/>
    <property type="match status" value="1"/>
</dbReference>
<evidence type="ECO:0000256" key="5">
    <source>
        <dbReference type="ARBA" id="ARBA00022723"/>
    </source>
</evidence>
<dbReference type="InterPro" id="IPR013783">
    <property type="entry name" value="Ig-like_fold"/>
</dbReference>
<dbReference type="SMART" id="SM01065">
    <property type="entry name" value="CBM_2"/>
    <property type="match status" value="1"/>
</dbReference>
<evidence type="ECO:0000256" key="14">
    <source>
        <dbReference type="SAM" id="SignalP"/>
    </source>
</evidence>
<comment type="cofactor">
    <cofactor evidence="2">
        <name>Ca(2+)</name>
        <dbReference type="ChEBI" id="CHEBI:29108"/>
    </cofactor>
</comment>
<comment type="similarity">
    <text evidence="3">Belongs to the glycosyl hydrolase 13 family.</text>
</comment>
<evidence type="ECO:0000313" key="16">
    <source>
        <dbReference type="EMBL" id="GAB1311163.1"/>
    </source>
</evidence>
<dbReference type="Proteomes" id="UP001628179">
    <property type="component" value="Unassembled WGS sequence"/>
</dbReference>
<evidence type="ECO:0000256" key="10">
    <source>
        <dbReference type="ARBA" id="ARBA00023180"/>
    </source>
</evidence>
<evidence type="ECO:0000256" key="13">
    <source>
        <dbReference type="ARBA" id="ARBA00023326"/>
    </source>
</evidence>
<dbReference type="InterPro" id="IPR034836">
    <property type="entry name" value="CBM20_glucoamylase"/>
</dbReference>
<evidence type="ECO:0000256" key="9">
    <source>
        <dbReference type="ARBA" id="ARBA00023157"/>
    </source>
</evidence>
<evidence type="ECO:0000259" key="15">
    <source>
        <dbReference type="PROSITE" id="PS51166"/>
    </source>
</evidence>
<evidence type="ECO:0000256" key="6">
    <source>
        <dbReference type="ARBA" id="ARBA00022729"/>
    </source>
</evidence>
<dbReference type="EMBL" id="BAAFSV010000001">
    <property type="protein sequence ID" value="GAB1311163.1"/>
    <property type="molecule type" value="Genomic_DNA"/>
</dbReference>
<dbReference type="PANTHER" id="PTHR10357">
    <property type="entry name" value="ALPHA-AMYLASE FAMILY MEMBER"/>
    <property type="match status" value="1"/>
</dbReference>
<sequence>MRIISNALLLAEVLLQLSGAAALSAAEWRKQSIYQVVTDRFARTDLSTTTPCDTAQQAYCGGTWQGLISKLDYIQSMGFTAVWISPTVKQIDGNSRDGSSYHGYWAEDIWGINPAFGTSHDLAELSAALHARGMYLMVDIVTNHMAYMGCGSCVDYSRFKPFSSSSYFHTYCSIDYESQTSVEVCWQGSDTVSLPDLRTEDESVRRIWNEWISEMVSTYSIDGLRVDSAKHVETSFWSGFSAAAGVYMVGEVFHGDPLYVVPYQQHFDGLMDYPSYYWMLRAFQSTSGSLRELVDGINTLRNAASDLSLYGSFLENHDVERFASFTQDMALAKNAISFTMLKDGIPIIYQGQEQHYAGGGTPNNREAVWLSGYSTSSELYTWITKLNQIRTHAIDEDAGYLTYSSQPTFSDNHTMAMRKGHVVGVFTNVGSSSSARVTLASSATGFEANQPLVDVMSCSAYTTDASGVITLTLTGGLPRVLYPRARLIDSSICPELSGTATQTSGPTVTVTSNWIVNPTCSSTTVDITFNGIVTTVLGETVKVTGNVPALGNWNPSNAVTLNSSRYTQSNPLWDGTVSLPPGTVVEYKFIKVSSSSGSVAWEADPNHSYTVPCATATVSNTWQG</sequence>
<dbReference type="InterPro" id="IPR006047">
    <property type="entry name" value="GH13_cat_dom"/>
</dbReference>
<reference evidence="16 17" key="1">
    <citation type="submission" date="2024-09" db="EMBL/GenBank/DDBJ databases">
        <title>Itraconazole resistance in Madurella fahalii resulting from another homologue of gene encoding cytochrome P450 14-alpha sterol demethylase (CYP51).</title>
        <authorList>
            <person name="Yoshioka I."/>
            <person name="Fahal A.H."/>
            <person name="Kaneko S."/>
            <person name="Yaguchi T."/>
        </authorList>
    </citation>
    <scope>NUCLEOTIDE SEQUENCE [LARGE SCALE GENOMIC DNA]</scope>
    <source>
        <strain evidence="16 17">IFM 68171</strain>
    </source>
</reference>
<dbReference type="PROSITE" id="PS51166">
    <property type="entry name" value="CBM20"/>
    <property type="match status" value="1"/>
</dbReference>
<evidence type="ECO:0000256" key="3">
    <source>
        <dbReference type="ARBA" id="ARBA00008061"/>
    </source>
</evidence>
<dbReference type="PANTHER" id="PTHR10357:SF215">
    <property type="entry name" value="ALPHA-AMYLASE 1"/>
    <property type="match status" value="1"/>
</dbReference>
<dbReference type="Gene3D" id="2.60.40.10">
    <property type="entry name" value="Immunoglobulins"/>
    <property type="match status" value="1"/>
</dbReference>
<dbReference type="InterPro" id="IPR015340">
    <property type="entry name" value="A_amylase_C_dom"/>
</dbReference>
<dbReference type="CDD" id="cd11319">
    <property type="entry name" value="AmyAc_euk_AmyA"/>
    <property type="match status" value="1"/>
</dbReference>
<dbReference type="InterPro" id="IPR002044">
    <property type="entry name" value="CBM20"/>
</dbReference>
<gene>
    <name evidence="16" type="ORF">MFIFM68171_01373</name>
</gene>